<organism evidence="2 3">
    <name type="scientific">Dufourea novaeangliae</name>
    <name type="common">Sweat bee</name>
    <dbReference type="NCBI Taxonomy" id="178035"/>
    <lineage>
        <taxon>Eukaryota</taxon>
        <taxon>Metazoa</taxon>
        <taxon>Ecdysozoa</taxon>
        <taxon>Arthropoda</taxon>
        <taxon>Hexapoda</taxon>
        <taxon>Insecta</taxon>
        <taxon>Pterygota</taxon>
        <taxon>Neoptera</taxon>
        <taxon>Endopterygota</taxon>
        <taxon>Hymenoptera</taxon>
        <taxon>Apocrita</taxon>
        <taxon>Aculeata</taxon>
        <taxon>Apoidea</taxon>
        <taxon>Anthophila</taxon>
        <taxon>Halictidae</taxon>
        <taxon>Rophitinae</taxon>
        <taxon>Dufourea</taxon>
    </lineage>
</organism>
<sequence length="922" mass="104444">MTLVNVVTAALFPDPWDMLIKLANSEFSLGCPSIDLTTNSIGRYLLDGKNNYLTCRSYYEMKENFRCLIEDHNFYFLSYFIGKCSFHFLLDLLYLGGFIVMVTKHFRHLVKNLFNTFRATCTTGATRRLNGKFNFYQLLEASHVANNTLTYRHVTVFAPTNRAFQKYNGTTKNLVLYHMSNFPKTIENLGDSISSELEGNPPLWVTRRPSTHGEEVYINNAKILTEQSNFQSKVTVGGDVKTQVLHIINEVLEPVRSNSAEMPISSPNAFEFLNQSENLELGVHRVRTFRQRVVKEQKEEVFKADGRYTFLIPVEEGFKPTPRPEKVDRVVIDGHVIPNHVLFTSPTPDNIPYETLAFSDNIKVTVSFLKQHDKVYVKSNTVAGDAKYPTGVVLAEIIKANIPVRNGVVHLIQRPLMVVDTTVKDFLESRYNNELTNMEKNCEVFVWKPKSIYEMFVKLRKVQDIEPVESSRSGLNFSDYAGSSGFLNGAKADLIQISSRCAPELDKQKSLLYIQEKEDGPVYKFYETIRDFGEEIMTTISHLREVTLFAPSNAALEEPGVQQILQDKQRVKEILNLHYVKERLPLDKLKDRTVSQVQTAADRKKLYFNVVQGPSGNQTVTVEGGGVNATVVTANIAATNGIIHIIDRVLGVPYTTVLDKLRTDPMLNTTYFLGQRRDFNEQLNDTTKRFTYFAPRDYAWNVAEINFPSASKKLFMPDFSYQVSIVVVDLSVRLFVNPEISDLPTKQSCTSTKQILERHLVIANEAFTMAKLKEMKHNGTIILPAARDSLKLRVREHSENTHSNVSVCLEFCQFERNLSDSSNCLLLLRDVKPISSLNAPIASTVSPTTLCSFSNLVLFGYEIGWGGKWIQVFRPDVECTNGIIHVIDEVLLKDSDVRVRGAASVISLAPHLIMILVAKWLL</sequence>
<dbReference type="OrthoDB" id="7700931at2759"/>
<dbReference type="InterPro" id="IPR036378">
    <property type="entry name" value="FAS1_dom_sf"/>
</dbReference>
<dbReference type="PANTHER" id="PTHR10900:SF77">
    <property type="entry name" value="FI19380P1"/>
    <property type="match status" value="1"/>
</dbReference>
<name>A0A154PC16_DUFNO</name>
<dbReference type="Pfam" id="PF02469">
    <property type="entry name" value="Fasciclin"/>
    <property type="match status" value="3"/>
</dbReference>
<evidence type="ECO:0000313" key="2">
    <source>
        <dbReference type="EMBL" id="KZC09435.1"/>
    </source>
</evidence>
<protein>
    <submittedName>
        <fullName evidence="2">Fasciclin-1</fullName>
    </submittedName>
</protein>
<dbReference type="PROSITE" id="PS50213">
    <property type="entry name" value="FAS1"/>
    <property type="match status" value="4"/>
</dbReference>
<dbReference type="AlphaFoldDB" id="A0A154PC16"/>
<dbReference type="EMBL" id="KQ434869">
    <property type="protein sequence ID" value="KZC09435.1"/>
    <property type="molecule type" value="Genomic_DNA"/>
</dbReference>
<feature type="domain" description="FAS1" evidence="1">
    <location>
        <begin position="110"/>
        <end position="252"/>
    </location>
</feature>
<feature type="domain" description="FAS1" evidence="1">
    <location>
        <begin position="266"/>
        <end position="416"/>
    </location>
</feature>
<feature type="domain" description="FAS1" evidence="1">
    <location>
        <begin position="654"/>
        <end position="891"/>
    </location>
</feature>
<reference evidence="2 3" key="1">
    <citation type="submission" date="2015-07" db="EMBL/GenBank/DDBJ databases">
        <title>The genome of Dufourea novaeangliae.</title>
        <authorList>
            <person name="Pan H."/>
            <person name="Kapheim K."/>
        </authorList>
    </citation>
    <scope>NUCLEOTIDE SEQUENCE [LARGE SCALE GENOMIC DNA]</scope>
    <source>
        <strain evidence="2">0120121106</strain>
        <tissue evidence="2">Whole body</tissue>
    </source>
</reference>
<proteinExistence type="predicted"/>
<gene>
    <name evidence="2" type="ORF">WN55_11178</name>
</gene>
<dbReference type="PANTHER" id="PTHR10900">
    <property type="entry name" value="PERIOSTIN-RELATED"/>
    <property type="match status" value="1"/>
</dbReference>
<dbReference type="SUPFAM" id="SSF82153">
    <property type="entry name" value="FAS1 domain"/>
    <property type="match status" value="4"/>
</dbReference>
<evidence type="ECO:0000313" key="3">
    <source>
        <dbReference type="Proteomes" id="UP000076502"/>
    </source>
</evidence>
<dbReference type="Gene3D" id="2.30.180.10">
    <property type="entry name" value="FAS1 domain"/>
    <property type="match status" value="4"/>
</dbReference>
<dbReference type="SMART" id="SM00554">
    <property type="entry name" value="FAS1"/>
    <property type="match status" value="3"/>
</dbReference>
<dbReference type="InterPro" id="IPR000782">
    <property type="entry name" value="FAS1_domain"/>
</dbReference>
<accession>A0A154PC16</accession>
<evidence type="ECO:0000259" key="1">
    <source>
        <dbReference type="PROSITE" id="PS50213"/>
    </source>
</evidence>
<dbReference type="InterPro" id="IPR050904">
    <property type="entry name" value="Adhesion/Biosynth-related"/>
</dbReference>
<dbReference type="Proteomes" id="UP000076502">
    <property type="component" value="Unassembled WGS sequence"/>
</dbReference>
<keyword evidence="3" id="KW-1185">Reference proteome</keyword>
<dbReference type="STRING" id="178035.A0A154PC16"/>
<feature type="domain" description="FAS1" evidence="1">
    <location>
        <begin position="509"/>
        <end position="650"/>
    </location>
</feature>
<dbReference type="GO" id="GO:0005615">
    <property type="term" value="C:extracellular space"/>
    <property type="evidence" value="ECO:0007669"/>
    <property type="project" value="TreeGrafter"/>
</dbReference>